<gene>
    <name evidence="1" type="ORF">HPB50_020941</name>
</gene>
<proteinExistence type="predicted"/>
<accession>A0ACB7SYM3</accession>
<dbReference type="Proteomes" id="UP000821845">
    <property type="component" value="Chromosome 2"/>
</dbReference>
<dbReference type="EMBL" id="CM023482">
    <property type="protein sequence ID" value="KAH6939705.1"/>
    <property type="molecule type" value="Genomic_DNA"/>
</dbReference>
<reference evidence="1" key="1">
    <citation type="submission" date="2020-05" db="EMBL/GenBank/DDBJ databases">
        <title>Large-scale comparative analyses of tick genomes elucidate their genetic diversity and vector capacities.</title>
        <authorList>
            <person name="Jia N."/>
            <person name="Wang J."/>
            <person name="Shi W."/>
            <person name="Du L."/>
            <person name="Sun Y."/>
            <person name="Zhan W."/>
            <person name="Jiang J."/>
            <person name="Wang Q."/>
            <person name="Zhang B."/>
            <person name="Ji P."/>
            <person name="Sakyi L.B."/>
            <person name="Cui X."/>
            <person name="Yuan T."/>
            <person name="Jiang B."/>
            <person name="Yang W."/>
            <person name="Lam T.T.-Y."/>
            <person name="Chang Q."/>
            <person name="Ding S."/>
            <person name="Wang X."/>
            <person name="Zhu J."/>
            <person name="Ruan X."/>
            <person name="Zhao L."/>
            <person name="Wei J."/>
            <person name="Que T."/>
            <person name="Du C."/>
            <person name="Cheng J."/>
            <person name="Dai P."/>
            <person name="Han X."/>
            <person name="Huang E."/>
            <person name="Gao Y."/>
            <person name="Liu J."/>
            <person name="Shao H."/>
            <person name="Ye R."/>
            <person name="Li L."/>
            <person name="Wei W."/>
            <person name="Wang X."/>
            <person name="Wang C."/>
            <person name="Yang T."/>
            <person name="Huo Q."/>
            <person name="Li W."/>
            <person name="Guo W."/>
            <person name="Chen H."/>
            <person name="Zhou L."/>
            <person name="Ni X."/>
            <person name="Tian J."/>
            <person name="Zhou Y."/>
            <person name="Sheng Y."/>
            <person name="Liu T."/>
            <person name="Pan Y."/>
            <person name="Xia L."/>
            <person name="Li J."/>
            <person name="Zhao F."/>
            <person name="Cao W."/>
        </authorList>
    </citation>
    <scope>NUCLEOTIDE SEQUENCE</scope>
    <source>
        <strain evidence="1">Hyas-2018</strain>
    </source>
</reference>
<sequence length="244" mass="26900">MPLLAKMQAAMTPATGQSVFGFGIHLDWRPTTFVPELPSTSLCSLCGLYPAASVRLPCEHVLCESCYYYNSEVRSHCPLDDKAYREEALSVKFIEREEILGLRIRCWNAGNGCEAEDIASAMLDHFVSACNFHTVKCLMCDLKVLHRDLPSHVVSGCAGSRSPGKRHKNALSNGFHDASKMSTNTLQGNELLQKDVSTLETCNSTQGKKSEISVIACRIKAEPDRVKRATCCSWSPFLAAYLAF</sequence>
<protein>
    <submittedName>
        <fullName evidence="1">Uncharacterized protein</fullName>
    </submittedName>
</protein>
<keyword evidence="2" id="KW-1185">Reference proteome</keyword>
<evidence type="ECO:0000313" key="2">
    <source>
        <dbReference type="Proteomes" id="UP000821845"/>
    </source>
</evidence>
<name>A0ACB7SYM3_HYAAI</name>
<evidence type="ECO:0000313" key="1">
    <source>
        <dbReference type="EMBL" id="KAH6939705.1"/>
    </source>
</evidence>
<organism evidence="1 2">
    <name type="scientific">Hyalomma asiaticum</name>
    <name type="common">Tick</name>
    <dbReference type="NCBI Taxonomy" id="266040"/>
    <lineage>
        <taxon>Eukaryota</taxon>
        <taxon>Metazoa</taxon>
        <taxon>Ecdysozoa</taxon>
        <taxon>Arthropoda</taxon>
        <taxon>Chelicerata</taxon>
        <taxon>Arachnida</taxon>
        <taxon>Acari</taxon>
        <taxon>Parasitiformes</taxon>
        <taxon>Ixodida</taxon>
        <taxon>Ixodoidea</taxon>
        <taxon>Ixodidae</taxon>
        <taxon>Hyalomminae</taxon>
        <taxon>Hyalomma</taxon>
    </lineage>
</organism>
<comment type="caution">
    <text evidence="1">The sequence shown here is derived from an EMBL/GenBank/DDBJ whole genome shotgun (WGS) entry which is preliminary data.</text>
</comment>